<accession>A0A3R9X119</accession>
<dbReference type="Proteomes" id="UP000277582">
    <property type="component" value="Unassembled WGS sequence"/>
</dbReference>
<proteinExistence type="predicted"/>
<comment type="caution">
    <text evidence="1">The sequence shown here is derived from an EMBL/GenBank/DDBJ whole genome shotgun (WGS) entry which is preliminary data.</text>
</comment>
<evidence type="ECO:0000313" key="1">
    <source>
        <dbReference type="EMBL" id="RSN72657.1"/>
    </source>
</evidence>
<name>A0A3R9X119_9CREN</name>
<gene>
    <name evidence="1" type="ORF">D6D85_12945</name>
</gene>
<organism evidence="1 2">
    <name type="scientific">Candidatus Methanodesulfokora washburnensis</name>
    <dbReference type="NCBI Taxonomy" id="2478471"/>
    <lineage>
        <taxon>Archaea</taxon>
        <taxon>Thermoproteota</taxon>
        <taxon>Candidatus Korarchaeia</taxon>
        <taxon>Candidatus Korarchaeia incertae sedis</taxon>
        <taxon>Candidatus Methanodesulfokora</taxon>
    </lineage>
</organism>
<protein>
    <submittedName>
        <fullName evidence="1">Uncharacterized protein</fullName>
    </submittedName>
</protein>
<keyword evidence="2" id="KW-1185">Reference proteome</keyword>
<sequence>MDMGRRMPVVLWTSGHEILPAEGKELRRILGDFVLLEYRNPIEIGEELLDIVREVRPDIVIIRAPIPVIASLLELGRKYGFELWEEEMESVGHSSHPRYDEECEILVPLEDGQHEVMRFRCFNRIREIRLVKEPVMER</sequence>
<dbReference type="EMBL" id="RCOS01000144">
    <property type="protein sequence ID" value="RSN72657.1"/>
    <property type="molecule type" value="Genomic_DNA"/>
</dbReference>
<evidence type="ECO:0000313" key="2">
    <source>
        <dbReference type="Proteomes" id="UP000277582"/>
    </source>
</evidence>
<reference evidence="1 2" key="1">
    <citation type="submission" date="2018-10" db="EMBL/GenBank/DDBJ databases">
        <title>Co-occurring genomic capacity for anaerobic methane metabolism and dissimilatory sulfite reduction discovered in the Korarchaeota.</title>
        <authorList>
            <person name="Mckay L.J."/>
            <person name="Dlakic M."/>
            <person name="Fields M.W."/>
            <person name="Delmont T.O."/>
            <person name="Eren A.M."/>
            <person name="Jay Z.J."/>
            <person name="Klingelsmith K.B."/>
            <person name="Rusch D.B."/>
            <person name="Inskeep W.P."/>
        </authorList>
    </citation>
    <scope>NUCLEOTIDE SEQUENCE [LARGE SCALE GENOMIC DNA]</scope>
    <source>
        <strain evidence="1 2">MDKW</strain>
    </source>
</reference>
<dbReference type="AlphaFoldDB" id="A0A3R9X119"/>